<dbReference type="OrthoDB" id="542917at2759"/>
<feature type="compositionally biased region" description="Low complexity" evidence="1">
    <location>
        <begin position="111"/>
        <end position="121"/>
    </location>
</feature>
<organism evidence="2 3">
    <name type="scientific">Lobosporangium transversale</name>
    <dbReference type="NCBI Taxonomy" id="64571"/>
    <lineage>
        <taxon>Eukaryota</taxon>
        <taxon>Fungi</taxon>
        <taxon>Fungi incertae sedis</taxon>
        <taxon>Mucoromycota</taxon>
        <taxon>Mortierellomycotina</taxon>
        <taxon>Mortierellomycetes</taxon>
        <taxon>Mortierellales</taxon>
        <taxon>Mortierellaceae</taxon>
        <taxon>Lobosporangium</taxon>
    </lineage>
</organism>
<evidence type="ECO:0000256" key="1">
    <source>
        <dbReference type="SAM" id="MobiDB-lite"/>
    </source>
</evidence>
<feature type="compositionally biased region" description="Basic and acidic residues" evidence="1">
    <location>
        <begin position="1"/>
        <end position="15"/>
    </location>
</feature>
<accession>A0A1Y2G7T4</accession>
<comment type="caution">
    <text evidence="2">The sequence shown here is derived from an EMBL/GenBank/DDBJ whole genome shotgun (WGS) entry which is preliminary data.</text>
</comment>
<proteinExistence type="predicted"/>
<protein>
    <submittedName>
        <fullName evidence="2">Uncharacterized protein</fullName>
    </submittedName>
</protein>
<dbReference type="AlphaFoldDB" id="A0A1Y2G7T4"/>
<dbReference type="EMBL" id="MCFF01000088">
    <property type="protein sequence ID" value="ORY94344.1"/>
    <property type="molecule type" value="Genomic_DNA"/>
</dbReference>
<dbReference type="GeneID" id="33567991"/>
<evidence type="ECO:0000313" key="3">
    <source>
        <dbReference type="Proteomes" id="UP000193648"/>
    </source>
</evidence>
<feature type="compositionally biased region" description="Polar residues" evidence="1">
    <location>
        <begin position="78"/>
        <end position="98"/>
    </location>
</feature>
<feature type="region of interest" description="Disordered" evidence="1">
    <location>
        <begin position="1"/>
        <end position="153"/>
    </location>
</feature>
<evidence type="ECO:0000313" key="2">
    <source>
        <dbReference type="EMBL" id="ORY94344.1"/>
    </source>
</evidence>
<dbReference type="RefSeq" id="XP_021875286.1">
    <property type="nucleotide sequence ID" value="XM_022026148.1"/>
</dbReference>
<gene>
    <name evidence="2" type="ORF">BCR41DRAFT_365360</name>
</gene>
<sequence>MDKDTSAYTQKPEEHTEAEDQPQTETPIWASSEPDVSSQDPVPPPTYDPSTFSAPIDAVPTFKPRKTNRVSVLAYPTNDDSQGSTSTPITTTARSDSPSLPAPHQFGGGPPSLIGSSLTSVTPPPPSGASGIKLPPPPTKSLGTGPAPVPYTKGDFRTAEIVNHWNDPPTQIFAKKAQGEGAAAHDFGPMKEALASIIKDCSANVP</sequence>
<keyword evidence="3" id="KW-1185">Reference proteome</keyword>
<feature type="non-terminal residue" evidence="2">
    <location>
        <position position="206"/>
    </location>
</feature>
<name>A0A1Y2G7T4_9FUNG</name>
<dbReference type="Proteomes" id="UP000193648">
    <property type="component" value="Unassembled WGS sequence"/>
</dbReference>
<dbReference type="InParanoid" id="A0A1Y2G7T4"/>
<feature type="compositionally biased region" description="Low complexity" evidence="1">
    <location>
        <begin position="31"/>
        <end position="40"/>
    </location>
</feature>
<reference evidence="2 3" key="1">
    <citation type="submission" date="2016-07" db="EMBL/GenBank/DDBJ databases">
        <title>Pervasive Adenine N6-methylation of Active Genes in Fungi.</title>
        <authorList>
            <consortium name="DOE Joint Genome Institute"/>
            <person name="Mondo S.J."/>
            <person name="Dannebaum R.O."/>
            <person name="Kuo R.C."/>
            <person name="Labutti K."/>
            <person name="Haridas S."/>
            <person name="Kuo A."/>
            <person name="Salamov A."/>
            <person name="Ahrendt S.R."/>
            <person name="Lipzen A."/>
            <person name="Sullivan W."/>
            <person name="Andreopoulos W.B."/>
            <person name="Clum A."/>
            <person name="Lindquist E."/>
            <person name="Daum C."/>
            <person name="Ramamoorthy G.K."/>
            <person name="Gryganskyi A."/>
            <person name="Culley D."/>
            <person name="Magnuson J.K."/>
            <person name="James T.Y."/>
            <person name="O'Malley M.A."/>
            <person name="Stajich J.E."/>
            <person name="Spatafora J.W."/>
            <person name="Visel A."/>
            <person name="Grigoriev I.V."/>
        </authorList>
    </citation>
    <scope>NUCLEOTIDE SEQUENCE [LARGE SCALE GENOMIC DNA]</scope>
    <source>
        <strain evidence="2 3">NRRL 3116</strain>
    </source>
</reference>